<evidence type="ECO:0000313" key="1">
    <source>
        <dbReference type="EMBL" id="EKC57899.1"/>
    </source>
</evidence>
<dbReference type="EMBL" id="AJWZ01007089">
    <property type="protein sequence ID" value="EKC57899.1"/>
    <property type="molecule type" value="Genomic_DNA"/>
</dbReference>
<reference evidence="1" key="1">
    <citation type="journal article" date="2013" name="Environ. Microbiol.">
        <title>Microbiota from the distal guts of lean and obese adolescents exhibit partial functional redundancy besides clear differences in community structure.</title>
        <authorList>
            <person name="Ferrer M."/>
            <person name="Ruiz A."/>
            <person name="Lanza F."/>
            <person name="Haange S.B."/>
            <person name="Oberbach A."/>
            <person name="Till H."/>
            <person name="Bargiela R."/>
            <person name="Campoy C."/>
            <person name="Segura M.T."/>
            <person name="Richter M."/>
            <person name="von Bergen M."/>
            <person name="Seifert J."/>
            <person name="Suarez A."/>
        </authorList>
    </citation>
    <scope>NUCLEOTIDE SEQUENCE</scope>
</reference>
<dbReference type="AlphaFoldDB" id="K1SR55"/>
<feature type="non-terminal residue" evidence="1">
    <location>
        <position position="1"/>
    </location>
</feature>
<gene>
    <name evidence="1" type="ORF">OBE_10292</name>
</gene>
<protein>
    <submittedName>
        <fullName evidence="1">ATP-dependent DNA helicase RecQ</fullName>
    </submittedName>
</protein>
<comment type="caution">
    <text evidence="1">The sequence shown here is derived from an EMBL/GenBank/DDBJ whole genome shotgun (WGS) entry which is preliminary data.</text>
</comment>
<keyword evidence="1" id="KW-0547">Nucleotide-binding</keyword>
<keyword evidence="1" id="KW-0378">Hydrolase</keyword>
<accession>K1SR55</accession>
<organism evidence="1">
    <name type="scientific">human gut metagenome</name>
    <dbReference type="NCBI Taxonomy" id="408170"/>
    <lineage>
        <taxon>unclassified sequences</taxon>
        <taxon>metagenomes</taxon>
        <taxon>organismal metagenomes</taxon>
    </lineage>
</organism>
<keyword evidence="1" id="KW-0347">Helicase</keyword>
<proteinExistence type="predicted"/>
<sequence length="47" mass="5571">DHVDDIYDYFMESDTDDLNAAQDELGEDYNEDEIRLVRIKFLSEQAN</sequence>
<dbReference type="Gene3D" id="1.10.10.1390">
    <property type="entry name" value="ATP-dependent DNA helicase RecQ"/>
    <property type="match status" value="1"/>
</dbReference>
<keyword evidence="1" id="KW-0067">ATP-binding</keyword>
<dbReference type="GO" id="GO:0004386">
    <property type="term" value="F:helicase activity"/>
    <property type="evidence" value="ECO:0007669"/>
    <property type="project" value="UniProtKB-KW"/>
</dbReference>
<name>K1SR55_9ZZZZ</name>